<dbReference type="InterPro" id="IPR001667">
    <property type="entry name" value="DDH_dom"/>
</dbReference>
<dbReference type="GO" id="GO:0003676">
    <property type="term" value="F:nucleic acid binding"/>
    <property type="evidence" value="ECO:0007669"/>
    <property type="project" value="InterPro"/>
</dbReference>
<comment type="caution">
    <text evidence="3">The sequence shown here is derived from an EMBL/GenBank/DDBJ whole genome shotgun (WGS) entry which is preliminary data.</text>
</comment>
<evidence type="ECO:0000313" key="5">
    <source>
        <dbReference type="Proteomes" id="UP001196408"/>
    </source>
</evidence>
<dbReference type="Pfam" id="PF01368">
    <property type="entry name" value="DHH"/>
    <property type="match status" value="1"/>
</dbReference>
<dbReference type="InterPro" id="IPR003156">
    <property type="entry name" value="DHHA1_dom"/>
</dbReference>
<dbReference type="RefSeq" id="WP_217747810.1">
    <property type="nucleotide sequence ID" value="NZ_JAHOEB010000041.1"/>
</dbReference>
<dbReference type="EMBL" id="JAHOEF010000043">
    <property type="protein sequence ID" value="MBV3383019.1"/>
    <property type="molecule type" value="Genomic_DNA"/>
</dbReference>
<evidence type="ECO:0000259" key="2">
    <source>
        <dbReference type="Pfam" id="PF02272"/>
    </source>
</evidence>
<proteinExistence type="predicted"/>
<gene>
    <name evidence="3" type="ORF">KSV97_07275</name>
    <name evidence="4" type="ORF">KSW06_07145</name>
</gene>
<evidence type="ECO:0000259" key="1">
    <source>
        <dbReference type="Pfam" id="PF01368"/>
    </source>
</evidence>
<evidence type="ECO:0000313" key="3">
    <source>
        <dbReference type="EMBL" id="MBV3383019.1"/>
    </source>
</evidence>
<dbReference type="Proteomes" id="UP001197492">
    <property type="component" value="Unassembled WGS sequence"/>
</dbReference>
<name>A0AAW4MYY6_9FIRM</name>
<evidence type="ECO:0000313" key="4">
    <source>
        <dbReference type="EMBL" id="MBV3393028.1"/>
    </source>
</evidence>
<evidence type="ECO:0000313" key="6">
    <source>
        <dbReference type="Proteomes" id="UP001197492"/>
    </source>
</evidence>
<dbReference type="Pfam" id="PF02272">
    <property type="entry name" value="DHHA1"/>
    <property type="match status" value="1"/>
</dbReference>
<feature type="domain" description="DHHA1" evidence="2">
    <location>
        <begin position="208"/>
        <end position="307"/>
    </location>
</feature>
<dbReference type="Proteomes" id="UP001196408">
    <property type="component" value="Unassembled WGS sequence"/>
</dbReference>
<reference evidence="3 6" key="1">
    <citation type="submission" date="2021-06" db="EMBL/GenBank/DDBJ databases">
        <title>Collection of gut derived symbiotic bacterial strains cultured from healthy donors.</title>
        <authorList>
            <person name="Lin H."/>
            <person name="Littmann E."/>
            <person name="Pamer E.G."/>
        </authorList>
    </citation>
    <scope>NUCLEOTIDE SEQUENCE</scope>
    <source>
        <strain evidence="4 6">MSK.21.70</strain>
        <strain evidence="3">MSK.21.82</strain>
    </source>
</reference>
<dbReference type="AlphaFoldDB" id="A0AAW4MYY6"/>
<dbReference type="PANTHER" id="PTHR47618">
    <property type="entry name" value="BIFUNCTIONAL OLIGORIBONUCLEASE AND PAP PHOSPHATASE NRNA"/>
    <property type="match status" value="1"/>
</dbReference>
<sequence length="309" mass="35054">MDKIINLLKQYKQVFLYRHINPDYDAFGSTVGMYYFLKENFPEINVVLKGSFENVLWEKFNTPIDEEKELPTLGIVIDTANRERIDGDISVCEKIIKIDHHIVVDSYGDINIEDATASSASQIVSLLLEEVKDVYSLNEQGARALYMGIIGDTNRFMYRSTDARTFKAASYLLESGINIEEIYQTMYLREEKDLKVTQFILNNYKVNDKVAYYILKDEDLKELGISREEGSSYVNTLANVKEFEVWCAITENTKDNVYRVSIRSRNAIINEVAAKFGGGGHALASGATLSSLDQLEDLLSSLHDAISMI</sequence>
<keyword evidence="6" id="KW-1185">Reference proteome</keyword>
<accession>A0AAW4MYY6</accession>
<dbReference type="GeneID" id="301324520"/>
<protein>
    <submittedName>
        <fullName evidence="3">Bifunctional oligoribonuclease/PAP phosphatase NrnA</fullName>
    </submittedName>
</protein>
<dbReference type="EMBL" id="JAHOEL010000041">
    <property type="protein sequence ID" value="MBV3393028.1"/>
    <property type="molecule type" value="Genomic_DNA"/>
</dbReference>
<dbReference type="PANTHER" id="PTHR47618:SF1">
    <property type="entry name" value="BIFUNCTIONAL OLIGORIBONUCLEASE AND PAP PHOSPHATASE NRNA"/>
    <property type="match status" value="1"/>
</dbReference>
<organism evidence="3 5">
    <name type="scientific">Catenibacterium mitsuokai</name>
    <dbReference type="NCBI Taxonomy" id="100886"/>
    <lineage>
        <taxon>Bacteria</taxon>
        <taxon>Bacillati</taxon>
        <taxon>Bacillota</taxon>
        <taxon>Erysipelotrichia</taxon>
        <taxon>Erysipelotrichales</taxon>
        <taxon>Coprobacillaceae</taxon>
        <taxon>Catenibacterium</taxon>
    </lineage>
</organism>
<dbReference type="InterPro" id="IPR051319">
    <property type="entry name" value="Oligoribo/pAp-PDE_c-di-AMP_PDE"/>
</dbReference>
<feature type="domain" description="DDH" evidence="1">
    <location>
        <begin position="14"/>
        <end position="149"/>
    </location>
</feature>